<keyword evidence="5 9" id="KW-0064">Aspartyl protease</keyword>
<evidence type="ECO:0000256" key="1">
    <source>
        <dbReference type="ARBA" id="ARBA00006139"/>
    </source>
</evidence>
<reference evidence="12 14" key="2">
    <citation type="submission" date="2018-06" db="EMBL/GenBank/DDBJ databases">
        <authorList>
            <consortium name="Pathogen Informatics"/>
            <person name="Doyle S."/>
        </authorList>
    </citation>
    <scope>NUCLEOTIDE SEQUENCE [LARGE SCALE GENOMIC DNA]</scope>
    <source>
        <strain evidence="12 14">NCTC12858</strain>
    </source>
</reference>
<dbReference type="Pfam" id="PF01252">
    <property type="entry name" value="Peptidase_A8"/>
    <property type="match status" value="1"/>
</dbReference>
<comment type="function">
    <text evidence="9">This protein specifically catalyzes the removal of signal peptides from prolipoproteins.</text>
</comment>
<dbReference type="Proteomes" id="UP000030136">
    <property type="component" value="Unassembled WGS sequence"/>
</dbReference>
<evidence type="ECO:0000256" key="3">
    <source>
        <dbReference type="ARBA" id="ARBA00022670"/>
    </source>
</evidence>
<dbReference type="GO" id="GO:0004190">
    <property type="term" value="F:aspartic-type endopeptidase activity"/>
    <property type="evidence" value="ECO:0007669"/>
    <property type="project" value="UniProtKB-UniRule"/>
</dbReference>
<protein>
    <recommendedName>
        <fullName evidence="9">Lipoprotein signal peptidase</fullName>
        <ecNumber evidence="9">3.4.23.36</ecNumber>
    </recommendedName>
    <alternativeName>
        <fullName evidence="9">Prolipoprotein signal peptidase</fullName>
    </alternativeName>
    <alternativeName>
        <fullName evidence="9">Signal peptidase II</fullName>
        <shortName evidence="9">SPase II</shortName>
    </alternativeName>
</protein>
<comment type="caution">
    <text evidence="9">Lacks conserved residue(s) required for the propagation of feature annotation.</text>
</comment>
<dbReference type="HAMAP" id="MF_00161">
    <property type="entry name" value="LspA"/>
    <property type="match status" value="1"/>
</dbReference>
<evidence type="ECO:0000256" key="10">
    <source>
        <dbReference type="RuleBase" id="RU004181"/>
    </source>
</evidence>
<evidence type="ECO:0000256" key="4">
    <source>
        <dbReference type="ARBA" id="ARBA00022692"/>
    </source>
</evidence>
<evidence type="ECO:0000256" key="5">
    <source>
        <dbReference type="ARBA" id="ARBA00022750"/>
    </source>
</evidence>
<evidence type="ECO:0000313" key="11">
    <source>
        <dbReference type="EMBL" id="KGN94331.1"/>
    </source>
</evidence>
<feature type="transmembrane region" description="Helical" evidence="9">
    <location>
        <begin position="96"/>
        <end position="120"/>
    </location>
</feature>
<feature type="active site" evidence="9">
    <location>
        <position position="148"/>
    </location>
</feature>
<feature type="transmembrane region" description="Helical" evidence="9">
    <location>
        <begin position="66"/>
        <end position="84"/>
    </location>
</feature>
<dbReference type="Proteomes" id="UP000249300">
    <property type="component" value="Chromosome 1"/>
</dbReference>
<dbReference type="AlphaFoldDB" id="A0A0A2FJS3"/>
<organism evidence="11 13">
    <name type="scientific">Porphyromonas crevioricanis</name>
    <dbReference type="NCBI Taxonomy" id="393921"/>
    <lineage>
        <taxon>Bacteria</taxon>
        <taxon>Pseudomonadati</taxon>
        <taxon>Bacteroidota</taxon>
        <taxon>Bacteroidia</taxon>
        <taxon>Bacteroidales</taxon>
        <taxon>Porphyromonadaceae</taxon>
        <taxon>Porphyromonas</taxon>
    </lineage>
</organism>
<evidence type="ECO:0000256" key="2">
    <source>
        <dbReference type="ARBA" id="ARBA00022475"/>
    </source>
</evidence>
<comment type="similarity">
    <text evidence="1 9 10">Belongs to the peptidase A8 family.</text>
</comment>
<dbReference type="NCBIfam" id="NF011369">
    <property type="entry name" value="PRK14788.1"/>
    <property type="match status" value="1"/>
</dbReference>
<name>A0A0A2FJS3_9PORP</name>
<keyword evidence="2 9" id="KW-1003">Cell membrane</keyword>
<dbReference type="PRINTS" id="PR00781">
    <property type="entry name" value="LIPOSIGPTASE"/>
</dbReference>
<dbReference type="EC" id="3.4.23.36" evidence="9"/>
<evidence type="ECO:0000256" key="9">
    <source>
        <dbReference type="HAMAP-Rule" id="MF_00161"/>
    </source>
</evidence>
<accession>A0A0A2FJS3</accession>
<comment type="catalytic activity">
    <reaction evidence="9">
        <text>Release of signal peptides from bacterial membrane prolipoproteins. Hydrolyzes -Xaa-Yaa-Zaa-|-(S,diacylglyceryl)Cys-, in which Xaa is hydrophobic (preferably Leu), and Yaa (Ala or Ser) and Zaa (Gly or Ala) have small, neutral side chains.</text>
        <dbReference type="EC" id="3.4.23.36"/>
    </reaction>
</comment>
<comment type="pathway">
    <text evidence="9">Protein modification; lipoprotein biosynthesis (signal peptide cleavage).</text>
</comment>
<dbReference type="UniPathway" id="UPA00665"/>
<feature type="transmembrane region" description="Helical" evidence="9">
    <location>
        <begin position="171"/>
        <end position="196"/>
    </location>
</feature>
<evidence type="ECO:0000313" key="14">
    <source>
        <dbReference type="Proteomes" id="UP000249300"/>
    </source>
</evidence>
<keyword evidence="12" id="KW-0449">Lipoprotein</keyword>
<evidence type="ECO:0000313" key="12">
    <source>
        <dbReference type="EMBL" id="SQH72930.1"/>
    </source>
</evidence>
<dbReference type="InterPro" id="IPR001872">
    <property type="entry name" value="Peptidase_A8"/>
</dbReference>
<keyword evidence="7 9" id="KW-1133">Transmembrane helix</keyword>
<evidence type="ECO:0000313" key="13">
    <source>
        <dbReference type="Proteomes" id="UP000030136"/>
    </source>
</evidence>
<dbReference type="EMBL" id="JQJC01000019">
    <property type="protein sequence ID" value="KGN94331.1"/>
    <property type="molecule type" value="Genomic_DNA"/>
</dbReference>
<gene>
    <name evidence="9" type="primary">lspA</name>
    <name evidence="11" type="ORF">HQ38_05900</name>
    <name evidence="12" type="ORF">NCTC12858_00765</name>
</gene>
<sequence length="217" mass="24665">MRNKRHWQGRYTALLVLLLLLIDQVIKVAVKTHMMLQEEIYITDWFRIYFIENPGMAYGITIGSKLLLTLLRIIAISIAAYAVVQISKAQRWSMGFMASLAAVLAGGLGNILDSIFYGVIFGDSHGQVASLFPPEGGYTSWFYGKVVDMFYFPLFTTTYPEWFPIVGGEEFTFFSAIFNFADACICVGGFFLIVCYPRTLFKAMGMVKKPHWLTRRQ</sequence>
<dbReference type="RefSeq" id="WP_036887245.1">
    <property type="nucleotide sequence ID" value="NZ_FUXH01000014.1"/>
</dbReference>
<feature type="active site" evidence="9">
    <location>
        <position position="182"/>
    </location>
</feature>
<keyword evidence="4 9" id="KW-0812">Transmembrane</keyword>
<dbReference type="OrthoDB" id="9810259at2"/>
<reference evidence="11 13" key="1">
    <citation type="submission" date="2014-08" db="EMBL/GenBank/DDBJ databases">
        <title>Porphyromonas crevioricanis strain:COT-253_OH1447 Genome sequencing.</title>
        <authorList>
            <person name="Wallis C."/>
            <person name="Deusch O."/>
            <person name="O'Flynn C."/>
            <person name="Davis I."/>
            <person name="Jospin G."/>
            <person name="Darling A.E."/>
            <person name="Coil D.A."/>
            <person name="Alexiev A."/>
            <person name="Horsfall A."/>
            <person name="Kirkwood N."/>
            <person name="Harris S."/>
            <person name="Eisen J.A."/>
        </authorList>
    </citation>
    <scope>NUCLEOTIDE SEQUENCE [LARGE SCALE GENOMIC DNA]</scope>
    <source>
        <strain evidence="13">COT-253 OH1447</strain>
        <strain evidence="11">COT-253_OH1447</strain>
    </source>
</reference>
<dbReference type="STRING" id="393921.HQ45_00735"/>
<dbReference type="GO" id="GO:0005886">
    <property type="term" value="C:plasma membrane"/>
    <property type="evidence" value="ECO:0007669"/>
    <property type="project" value="UniProtKB-SubCell"/>
</dbReference>
<dbReference type="eggNOG" id="COG0597">
    <property type="taxonomic scope" value="Bacteria"/>
</dbReference>
<keyword evidence="14" id="KW-1185">Reference proteome</keyword>
<keyword evidence="8 9" id="KW-0472">Membrane</keyword>
<dbReference type="PANTHER" id="PTHR33695:SF1">
    <property type="entry name" value="LIPOPROTEIN SIGNAL PEPTIDASE"/>
    <property type="match status" value="1"/>
</dbReference>
<keyword evidence="3 9" id="KW-0645">Protease</keyword>
<dbReference type="GO" id="GO:0006508">
    <property type="term" value="P:proteolysis"/>
    <property type="evidence" value="ECO:0007669"/>
    <property type="project" value="UniProtKB-KW"/>
</dbReference>
<proteinExistence type="inferred from homology"/>
<evidence type="ECO:0000256" key="7">
    <source>
        <dbReference type="ARBA" id="ARBA00022989"/>
    </source>
</evidence>
<evidence type="ECO:0000256" key="8">
    <source>
        <dbReference type="ARBA" id="ARBA00023136"/>
    </source>
</evidence>
<dbReference type="EMBL" id="LS483447">
    <property type="protein sequence ID" value="SQH72930.1"/>
    <property type="molecule type" value="Genomic_DNA"/>
</dbReference>
<comment type="subcellular location">
    <subcellularLocation>
        <location evidence="9">Cell membrane</location>
        <topology evidence="9">Multi-pass membrane protein</topology>
    </subcellularLocation>
</comment>
<keyword evidence="6 9" id="KW-0378">Hydrolase</keyword>
<dbReference type="KEGG" id="pcre:NCTC12858_00765"/>
<evidence type="ECO:0000256" key="6">
    <source>
        <dbReference type="ARBA" id="ARBA00022801"/>
    </source>
</evidence>
<dbReference type="PANTHER" id="PTHR33695">
    <property type="entry name" value="LIPOPROTEIN SIGNAL PEPTIDASE"/>
    <property type="match status" value="1"/>
</dbReference>